<feature type="chain" id="PRO_5042892134" description="Receptor-like serine/threonine-protein kinase" evidence="20">
    <location>
        <begin position="23"/>
        <end position="791"/>
    </location>
</feature>
<comment type="catalytic activity">
    <reaction evidence="15 17">
        <text>L-threonyl-[protein] + ATP = O-phospho-L-threonyl-[protein] + ADP + H(+)</text>
        <dbReference type="Rhea" id="RHEA:46608"/>
        <dbReference type="Rhea" id="RHEA-COMP:11060"/>
        <dbReference type="Rhea" id="RHEA-COMP:11605"/>
        <dbReference type="ChEBI" id="CHEBI:15378"/>
        <dbReference type="ChEBI" id="CHEBI:30013"/>
        <dbReference type="ChEBI" id="CHEBI:30616"/>
        <dbReference type="ChEBI" id="CHEBI:61977"/>
        <dbReference type="ChEBI" id="CHEBI:456216"/>
        <dbReference type="EC" id="2.7.11.1"/>
    </reaction>
</comment>
<dbReference type="InterPro" id="IPR008271">
    <property type="entry name" value="Ser/Thr_kinase_AS"/>
</dbReference>
<dbReference type="CDD" id="cd00028">
    <property type="entry name" value="B_lectin"/>
    <property type="match status" value="1"/>
</dbReference>
<dbReference type="InterPro" id="IPR000858">
    <property type="entry name" value="S_locus_glycoprot_dom"/>
</dbReference>
<dbReference type="CDD" id="cd14066">
    <property type="entry name" value="STKc_IRAK"/>
    <property type="match status" value="1"/>
</dbReference>
<name>A0AAP0HQZ9_9MAGN</name>
<evidence type="ECO:0000259" key="23">
    <source>
        <dbReference type="PROSITE" id="PS50927"/>
    </source>
</evidence>
<dbReference type="FunFam" id="1.10.510.10:FF:000060">
    <property type="entry name" value="G-type lectin S-receptor-like serine/threonine-protein kinase"/>
    <property type="match status" value="1"/>
</dbReference>
<dbReference type="InterPro" id="IPR024171">
    <property type="entry name" value="SRK-like_kinase"/>
</dbReference>
<keyword evidence="6 20" id="KW-0732">Signal</keyword>
<dbReference type="InterPro" id="IPR036426">
    <property type="entry name" value="Bulb-type_lectin_dom_sf"/>
</dbReference>
<dbReference type="GO" id="GO:0005524">
    <property type="term" value="F:ATP binding"/>
    <property type="evidence" value="ECO:0007669"/>
    <property type="project" value="UniProtKB-UniRule"/>
</dbReference>
<keyword evidence="18" id="KW-0245">EGF-like domain</keyword>
<keyword evidence="7 17" id="KW-0547">Nucleotide-binding</keyword>
<keyword evidence="12" id="KW-1015">Disulfide bond</keyword>
<dbReference type="PROSITE" id="PS00108">
    <property type="entry name" value="PROTEIN_KINASE_ST"/>
    <property type="match status" value="1"/>
</dbReference>
<evidence type="ECO:0000256" key="18">
    <source>
        <dbReference type="PROSITE-ProRule" id="PRU00076"/>
    </source>
</evidence>
<dbReference type="Gene3D" id="3.30.200.20">
    <property type="entry name" value="Phosphorylase Kinase, domain 1"/>
    <property type="match status" value="1"/>
</dbReference>
<keyword evidence="13" id="KW-0675">Receptor</keyword>
<dbReference type="SMART" id="SM00473">
    <property type="entry name" value="PAN_AP"/>
    <property type="match status" value="1"/>
</dbReference>
<organism evidence="25 26">
    <name type="scientific">Stephania yunnanensis</name>
    <dbReference type="NCBI Taxonomy" id="152371"/>
    <lineage>
        <taxon>Eukaryota</taxon>
        <taxon>Viridiplantae</taxon>
        <taxon>Streptophyta</taxon>
        <taxon>Embryophyta</taxon>
        <taxon>Tracheophyta</taxon>
        <taxon>Spermatophyta</taxon>
        <taxon>Magnoliopsida</taxon>
        <taxon>Ranunculales</taxon>
        <taxon>Menispermaceae</taxon>
        <taxon>Menispermoideae</taxon>
        <taxon>Cissampelideae</taxon>
        <taxon>Stephania</taxon>
    </lineage>
</organism>
<feature type="domain" description="Apple" evidence="24">
    <location>
        <begin position="349"/>
        <end position="428"/>
    </location>
</feature>
<feature type="domain" description="Protein kinase" evidence="21">
    <location>
        <begin position="478"/>
        <end position="763"/>
    </location>
</feature>
<keyword evidence="2" id="KW-1003">Cell membrane</keyword>
<evidence type="ECO:0000259" key="21">
    <source>
        <dbReference type="PROSITE" id="PS50011"/>
    </source>
</evidence>
<sequence>MDCFIALLILYSFFNINNVCFATDDTITPNKVLRDGDTLVSKGGTFALGFFSPGNSQKRYIGIWFNKVPEQTVVWVANRNNPINNSSSLVAKIGYKGNLVIFDGNSSDHVWSTNVSIPISTDHHSINSSALFYKLLDTGNLVLRDENKGDLLWQSFDYPTDTLIPGMKLGMNSKWRLNWSLTSWKSRDDPSTGDFVMSLGGRDSPECFVKKGSRVIWRTGPWNGQTWNGVPVMTTDFIYHFSFLNSPDETSFSYGFNITSSVVFSRIFIDNMGVFHKSTQVEDGYRWNDFYSSPGDTCDYYSKCGAFGSCKSNNAQHCSCLPGFEPKSPRNWYFKDGSHGCVRKRELSCGKGDGFLKLAKVKLPDTSNARVDMSLGIEDCEIKCRNNCSCTGFSSAYVDGSGCITWFGDLTDIREFTEGGQDLFVRVDAIELGLVLQRGIHQIPVFDLPTSECNEETNAKFQLPIFDLASLMVATENFSHDNKLGTGGFGSVYKGKLSDGREIAVKRLSKNSGQGVNEFKNEVLLIARLQHRSLVQIIGCCVEEEEKMLIYEYMPNKSLDFLLFDRTRSSSLDWELRRDIILGIARGVLYLHQDSRLRIVHRDLKASNILLDAEMNPKISDFGMARIFGSNQTQGNTNRVVGTYGYMSPEYAMHGLFSIKSDVFSFGVLLLEIISGKKNTEFCYEDHSMNLMKHAWELWRDGRPLELVDPSIGSSFPEQEVAKFIQVGIFCVQENAKDRPTMSGVMMMLGNEAPIPSLRQPAFVLTSKFNSPDSSTAGSLNEISNSIVNGR</sequence>
<evidence type="ECO:0000256" key="12">
    <source>
        <dbReference type="ARBA" id="ARBA00023157"/>
    </source>
</evidence>
<evidence type="ECO:0000256" key="14">
    <source>
        <dbReference type="ARBA" id="ARBA00023180"/>
    </source>
</evidence>
<evidence type="ECO:0000256" key="20">
    <source>
        <dbReference type="SAM" id="SignalP"/>
    </source>
</evidence>
<dbReference type="PROSITE" id="PS50948">
    <property type="entry name" value="PAN"/>
    <property type="match status" value="1"/>
</dbReference>
<dbReference type="GO" id="GO:0004674">
    <property type="term" value="F:protein serine/threonine kinase activity"/>
    <property type="evidence" value="ECO:0007669"/>
    <property type="project" value="UniProtKB-KW"/>
</dbReference>
<keyword evidence="26" id="KW-1185">Reference proteome</keyword>
<protein>
    <recommendedName>
        <fullName evidence="17">Receptor-like serine/threonine-protein kinase</fullName>
        <ecNumber evidence="17">2.7.11.1</ecNumber>
    </recommendedName>
</protein>
<dbReference type="Pfam" id="PF00954">
    <property type="entry name" value="S_locus_glycop"/>
    <property type="match status" value="1"/>
</dbReference>
<dbReference type="Pfam" id="PF01453">
    <property type="entry name" value="B_lectin"/>
    <property type="match status" value="1"/>
</dbReference>
<dbReference type="SMART" id="SM00108">
    <property type="entry name" value="B_lectin"/>
    <property type="match status" value="1"/>
</dbReference>
<dbReference type="InterPro" id="IPR017441">
    <property type="entry name" value="Protein_kinase_ATP_BS"/>
</dbReference>
<dbReference type="FunFam" id="2.90.10.10:FF:000005">
    <property type="entry name" value="G-type lectin S-receptor-like serine/threonine-protein kinase"/>
    <property type="match status" value="1"/>
</dbReference>
<dbReference type="SUPFAM" id="SSF56112">
    <property type="entry name" value="Protein kinase-like (PK-like)"/>
    <property type="match status" value="1"/>
</dbReference>
<keyword evidence="3 17" id="KW-0723">Serine/threonine-protein kinase</keyword>
<keyword evidence="4 17" id="KW-0808">Transferase</keyword>
<evidence type="ECO:0000313" key="25">
    <source>
        <dbReference type="EMBL" id="KAK9092190.1"/>
    </source>
</evidence>
<dbReference type="Pfam" id="PF07714">
    <property type="entry name" value="PK_Tyr_Ser-Thr"/>
    <property type="match status" value="1"/>
</dbReference>
<dbReference type="SUPFAM" id="SSF51110">
    <property type="entry name" value="alpha-D-mannose-specific plant lectins"/>
    <property type="match status" value="1"/>
</dbReference>
<comment type="caution">
    <text evidence="25">The sequence shown here is derived from an EMBL/GenBank/DDBJ whole genome shotgun (WGS) entry which is preliminary data.</text>
</comment>
<accession>A0AAP0HQZ9</accession>
<evidence type="ECO:0000256" key="6">
    <source>
        <dbReference type="ARBA" id="ARBA00022729"/>
    </source>
</evidence>
<dbReference type="PANTHER" id="PTHR27002">
    <property type="entry name" value="RECEPTOR-LIKE SERINE/THREONINE-PROTEIN KINASE SD1-8"/>
    <property type="match status" value="1"/>
</dbReference>
<evidence type="ECO:0000256" key="16">
    <source>
        <dbReference type="ARBA" id="ARBA00048679"/>
    </source>
</evidence>
<dbReference type="InterPro" id="IPR011009">
    <property type="entry name" value="Kinase-like_dom_sf"/>
</dbReference>
<dbReference type="FunFam" id="3.30.200.20:FF:000330">
    <property type="entry name" value="G-type lectin S-receptor-like serine/threonine-protein kinase At4g03230"/>
    <property type="match status" value="1"/>
</dbReference>
<evidence type="ECO:0000256" key="5">
    <source>
        <dbReference type="ARBA" id="ARBA00022692"/>
    </source>
</evidence>
<dbReference type="Proteomes" id="UP001420932">
    <property type="component" value="Unassembled WGS sequence"/>
</dbReference>
<dbReference type="GO" id="GO:0005886">
    <property type="term" value="C:plasma membrane"/>
    <property type="evidence" value="ECO:0007669"/>
    <property type="project" value="UniProtKB-SubCell"/>
</dbReference>
<feature type="domain" description="EGF-like" evidence="22">
    <location>
        <begin position="294"/>
        <end position="330"/>
    </location>
</feature>
<dbReference type="AlphaFoldDB" id="A0AAP0HQZ9"/>
<keyword evidence="10" id="KW-1133">Transmembrane helix</keyword>
<dbReference type="PANTHER" id="PTHR27002:SF1095">
    <property type="entry name" value="G-TYPE LECTIN S-RECEPTOR-LIKE SERINE_THREONINE-PROTEIN KINASE RKS1"/>
    <property type="match status" value="1"/>
</dbReference>
<dbReference type="InterPro" id="IPR000742">
    <property type="entry name" value="EGF"/>
</dbReference>
<dbReference type="InterPro" id="IPR003609">
    <property type="entry name" value="Pan_app"/>
</dbReference>
<dbReference type="PROSITE" id="PS50011">
    <property type="entry name" value="PROTEIN_KINASE_DOM"/>
    <property type="match status" value="1"/>
</dbReference>
<dbReference type="InterPro" id="IPR001480">
    <property type="entry name" value="Bulb-type_lectin_dom"/>
</dbReference>
<evidence type="ECO:0000256" key="10">
    <source>
        <dbReference type="ARBA" id="ARBA00022989"/>
    </source>
</evidence>
<dbReference type="SMART" id="SM00220">
    <property type="entry name" value="S_TKc"/>
    <property type="match status" value="1"/>
</dbReference>
<keyword evidence="11" id="KW-0472">Membrane</keyword>
<evidence type="ECO:0000256" key="2">
    <source>
        <dbReference type="ARBA" id="ARBA00022475"/>
    </source>
</evidence>
<dbReference type="EMBL" id="JBBNAF010000012">
    <property type="protein sequence ID" value="KAK9092190.1"/>
    <property type="molecule type" value="Genomic_DNA"/>
</dbReference>
<dbReference type="CDD" id="cd01098">
    <property type="entry name" value="PAN_AP_plant"/>
    <property type="match status" value="1"/>
</dbReference>
<evidence type="ECO:0000256" key="3">
    <source>
        <dbReference type="ARBA" id="ARBA00022527"/>
    </source>
</evidence>
<dbReference type="PIRSF" id="PIRSF000641">
    <property type="entry name" value="SRK"/>
    <property type="match status" value="1"/>
</dbReference>
<dbReference type="PROSITE" id="PS50927">
    <property type="entry name" value="BULB_LECTIN"/>
    <property type="match status" value="1"/>
</dbReference>
<evidence type="ECO:0000256" key="8">
    <source>
        <dbReference type="ARBA" id="ARBA00022777"/>
    </source>
</evidence>
<comment type="caution">
    <text evidence="18">Lacks conserved residue(s) required for the propagation of feature annotation.</text>
</comment>
<feature type="signal peptide" evidence="20">
    <location>
        <begin position="1"/>
        <end position="22"/>
    </location>
</feature>
<reference evidence="25 26" key="1">
    <citation type="submission" date="2024-01" db="EMBL/GenBank/DDBJ databases">
        <title>Genome assemblies of Stephania.</title>
        <authorList>
            <person name="Yang L."/>
        </authorList>
    </citation>
    <scope>NUCLEOTIDE SEQUENCE [LARGE SCALE GENOMIC DNA]</scope>
    <source>
        <strain evidence="25">YNDBR</strain>
        <tissue evidence="25">Leaf</tissue>
    </source>
</reference>
<evidence type="ECO:0000256" key="13">
    <source>
        <dbReference type="ARBA" id="ARBA00023170"/>
    </source>
</evidence>
<dbReference type="GO" id="GO:0048544">
    <property type="term" value="P:recognition of pollen"/>
    <property type="evidence" value="ECO:0007669"/>
    <property type="project" value="InterPro"/>
</dbReference>
<evidence type="ECO:0000256" key="17">
    <source>
        <dbReference type="PIRNR" id="PIRNR000641"/>
    </source>
</evidence>
<evidence type="ECO:0000256" key="19">
    <source>
        <dbReference type="PROSITE-ProRule" id="PRU10141"/>
    </source>
</evidence>
<keyword evidence="14" id="KW-0325">Glycoprotein</keyword>
<feature type="binding site" evidence="19">
    <location>
        <position position="506"/>
    </location>
    <ligand>
        <name>ATP</name>
        <dbReference type="ChEBI" id="CHEBI:30616"/>
    </ligand>
</feature>
<proteinExistence type="inferred from homology"/>
<evidence type="ECO:0000256" key="11">
    <source>
        <dbReference type="ARBA" id="ARBA00023136"/>
    </source>
</evidence>
<dbReference type="InterPro" id="IPR001245">
    <property type="entry name" value="Ser-Thr/Tyr_kinase_cat_dom"/>
</dbReference>
<dbReference type="Gene3D" id="2.90.10.10">
    <property type="entry name" value="Bulb-type lectin domain"/>
    <property type="match status" value="1"/>
</dbReference>
<dbReference type="Gene3D" id="1.10.510.10">
    <property type="entry name" value="Transferase(Phosphotransferase) domain 1"/>
    <property type="match status" value="1"/>
</dbReference>
<dbReference type="Pfam" id="PF08276">
    <property type="entry name" value="PAN_2"/>
    <property type="match status" value="1"/>
</dbReference>
<dbReference type="EC" id="2.7.11.1" evidence="17"/>
<evidence type="ECO:0000256" key="9">
    <source>
        <dbReference type="ARBA" id="ARBA00022840"/>
    </source>
</evidence>
<comment type="similarity">
    <text evidence="17">Belongs to the protein kinase superfamily. Ser/Thr protein kinase family.</text>
</comment>
<keyword evidence="8 17" id="KW-0418">Kinase</keyword>
<evidence type="ECO:0000313" key="26">
    <source>
        <dbReference type="Proteomes" id="UP001420932"/>
    </source>
</evidence>
<gene>
    <name evidence="25" type="ORF">Syun_027101</name>
</gene>
<evidence type="ECO:0000256" key="15">
    <source>
        <dbReference type="ARBA" id="ARBA00047899"/>
    </source>
</evidence>
<evidence type="ECO:0000256" key="4">
    <source>
        <dbReference type="ARBA" id="ARBA00022679"/>
    </source>
</evidence>
<dbReference type="PROSITE" id="PS00107">
    <property type="entry name" value="PROTEIN_KINASE_ATP"/>
    <property type="match status" value="1"/>
</dbReference>
<evidence type="ECO:0000259" key="24">
    <source>
        <dbReference type="PROSITE" id="PS50948"/>
    </source>
</evidence>
<feature type="domain" description="Bulb-type lectin" evidence="23">
    <location>
        <begin position="24"/>
        <end position="156"/>
    </location>
</feature>
<dbReference type="PROSITE" id="PS50026">
    <property type="entry name" value="EGF_3"/>
    <property type="match status" value="1"/>
</dbReference>
<keyword evidence="9 17" id="KW-0067">ATP-binding</keyword>
<evidence type="ECO:0000256" key="1">
    <source>
        <dbReference type="ARBA" id="ARBA00004251"/>
    </source>
</evidence>
<dbReference type="InterPro" id="IPR000719">
    <property type="entry name" value="Prot_kinase_dom"/>
</dbReference>
<evidence type="ECO:0000256" key="7">
    <source>
        <dbReference type="ARBA" id="ARBA00022741"/>
    </source>
</evidence>
<comment type="catalytic activity">
    <reaction evidence="16 17">
        <text>L-seryl-[protein] + ATP = O-phospho-L-seryl-[protein] + ADP + H(+)</text>
        <dbReference type="Rhea" id="RHEA:17989"/>
        <dbReference type="Rhea" id="RHEA-COMP:9863"/>
        <dbReference type="Rhea" id="RHEA-COMP:11604"/>
        <dbReference type="ChEBI" id="CHEBI:15378"/>
        <dbReference type="ChEBI" id="CHEBI:29999"/>
        <dbReference type="ChEBI" id="CHEBI:30616"/>
        <dbReference type="ChEBI" id="CHEBI:83421"/>
        <dbReference type="ChEBI" id="CHEBI:456216"/>
        <dbReference type="EC" id="2.7.11.1"/>
    </reaction>
</comment>
<comment type="subcellular location">
    <subcellularLocation>
        <location evidence="1">Cell membrane</location>
        <topology evidence="1">Single-pass type I membrane protein</topology>
    </subcellularLocation>
</comment>
<keyword evidence="5" id="KW-0812">Transmembrane</keyword>
<evidence type="ECO:0000259" key="22">
    <source>
        <dbReference type="PROSITE" id="PS50026"/>
    </source>
</evidence>